<dbReference type="EMBL" id="KP211891">
    <property type="protein sequence ID" value="ANV80512.1"/>
    <property type="molecule type" value="Genomic_DNA"/>
</dbReference>
<dbReference type="SUPFAM" id="SSF51735">
    <property type="entry name" value="NAD(P)-binding Rossmann-fold domains"/>
    <property type="match status" value="1"/>
</dbReference>
<accession>A0A1B1TE25</accession>
<sequence>MKVAITASDTFVAPYIVEMLGDAAVIIPDEAIKDQLTIDALLTPCSALIHINSRPVESSFERNDRQTKLEMMNAARPILDAVDRHGSIHLIIVGTLRVHPQWEPGEPFYGLDSTLAPRDTAAEGQLWMEENALDRAHSEKPVSVIRASNVQGVPLSGPPGNGILHRWARECQIGWINVPGDGSSPKDFIHIEDLIQVIGGIIENPPLTREEIAVGSGKGISMLDLANIYNSKTGCEIELNQSDDDEVFGLVDAWVLEERLGFRPRISLDEMIEESFEVA</sequence>
<proteinExistence type="predicted"/>
<feature type="domain" description="NAD-dependent epimerase/dehydratase" evidence="1">
    <location>
        <begin position="37"/>
        <end position="205"/>
    </location>
</feature>
<organism evidence="2">
    <name type="scientific">uncultured Poseidoniia archaeon</name>
    <dbReference type="NCBI Taxonomy" id="1697135"/>
    <lineage>
        <taxon>Archaea</taxon>
        <taxon>Methanobacteriati</taxon>
        <taxon>Thermoplasmatota</taxon>
        <taxon>Candidatus Poseidoniia</taxon>
        <taxon>environmental samples</taxon>
    </lineage>
</organism>
<protein>
    <recommendedName>
        <fullName evidence="1">NAD-dependent epimerase/dehydratase domain-containing protein</fullName>
    </recommendedName>
</protein>
<dbReference type="Pfam" id="PF01370">
    <property type="entry name" value="Epimerase"/>
    <property type="match status" value="1"/>
</dbReference>
<dbReference type="Gene3D" id="3.40.50.720">
    <property type="entry name" value="NAD(P)-binding Rossmann-like Domain"/>
    <property type="match status" value="1"/>
</dbReference>
<evidence type="ECO:0000313" key="2">
    <source>
        <dbReference type="EMBL" id="ANV80512.1"/>
    </source>
</evidence>
<reference evidence="2" key="2">
    <citation type="journal article" date="2015" name="ISME J.">
        <title>A new class of marine Euryarchaeota group II from the Mediterranean deep chlorophyll maximum.</title>
        <authorList>
            <person name="Martin-Cuadrado A.B."/>
            <person name="Garcia-Heredia I."/>
            <person name="Molto A.G."/>
            <person name="Lopez-Ubeda R."/>
            <person name="Kimes N."/>
            <person name="Lopez-Garcia P."/>
            <person name="Moreira D."/>
            <person name="Rodriguez-Valera F."/>
        </authorList>
    </citation>
    <scope>NUCLEOTIDE SEQUENCE</scope>
</reference>
<name>A0A1B1TE25_9ARCH</name>
<reference evidence="2" key="1">
    <citation type="submission" date="2014-11" db="EMBL/GenBank/DDBJ databases">
        <authorList>
            <person name="Zhu J."/>
            <person name="Qi W."/>
            <person name="Song R."/>
        </authorList>
    </citation>
    <scope>NUCLEOTIDE SEQUENCE</scope>
</reference>
<dbReference type="InterPro" id="IPR036291">
    <property type="entry name" value="NAD(P)-bd_dom_sf"/>
</dbReference>
<dbReference type="AlphaFoldDB" id="A0A1B1TE25"/>
<evidence type="ECO:0000259" key="1">
    <source>
        <dbReference type="Pfam" id="PF01370"/>
    </source>
</evidence>
<dbReference type="InterPro" id="IPR001509">
    <property type="entry name" value="Epimerase_deHydtase"/>
</dbReference>